<keyword evidence="1" id="KW-0472">Membrane</keyword>
<keyword evidence="1" id="KW-1133">Transmembrane helix</keyword>
<evidence type="ECO:0000256" key="1">
    <source>
        <dbReference type="SAM" id="Phobius"/>
    </source>
</evidence>
<organism evidence="2 3">
    <name type="scientific">Novosphingobium mangrovi</name>
    <name type="common">ex Huang et al. 2023</name>
    <dbReference type="NCBI Taxonomy" id="2976432"/>
    <lineage>
        <taxon>Bacteria</taxon>
        <taxon>Pseudomonadati</taxon>
        <taxon>Pseudomonadota</taxon>
        <taxon>Alphaproteobacteria</taxon>
        <taxon>Sphingomonadales</taxon>
        <taxon>Sphingomonadaceae</taxon>
        <taxon>Novosphingobium</taxon>
    </lineage>
</organism>
<dbReference type="RefSeq" id="WP_260045795.1">
    <property type="nucleotide sequence ID" value="NZ_JANZXA010000005.1"/>
</dbReference>
<sequence length="113" mass="12992">MMMNLSTAGEWLAWAGIVIPLGALAWSAIFYTLARRREVSHQEYQRFFQIMDHLGQPDGSVASKMAAAFELRKYPEYREVIIRLCENSTIDGPAAEMLREEMQITADYMRSLK</sequence>
<protein>
    <submittedName>
        <fullName evidence="2">Uncharacterized protein</fullName>
    </submittedName>
</protein>
<keyword evidence="1" id="KW-0812">Transmembrane</keyword>
<comment type="caution">
    <text evidence="2">The sequence shown here is derived from an EMBL/GenBank/DDBJ whole genome shotgun (WGS) entry which is preliminary data.</text>
</comment>
<reference evidence="2" key="1">
    <citation type="submission" date="2022-09" db="EMBL/GenBank/DDBJ databases">
        <title>Novosphingobium sp. Nov., a polycyclic aromatic hydrocarbon-degrading bacterium isolated form mangrove sediments in HongKong.</title>
        <authorList>
            <person name="Hu Z."/>
        </authorList>
    </citation>
    <scope>NUCLEOTIDE SEQUENCE</scope>
    <source>
        <strain evidence="2">HK4-1</strain>
    </source>
</reference>
<evidence type="ECO:0000313" key="2">
    <source>
        <dbReference type="EMBL" id="MCT2399688.1"/>
    </source>
</evidence>
<keyword evidence="3" id="KW-1185">Reference proteome</keyword>
<evidence type="ECO:0000313" key="3">
    <source>
        <dbReference type="Proteomes" id="UP001165583"/>
    </source>
</evidence>
<dbReference type="EMBL" id="JANZXA010000005">
    <property type="protein sequence ID" value="MCT2399688.1"/>
    <property type="molecule type" value="Genomic_DNA"/>
</dbReference>
<accession>A0ABT2I503</accession>
<dbReference type="Proteomes" id="UP001165583">
    <property type="component" value="Unassembled WGS sequence"/>
</dbReference>
<proteinExistence type="predicted"/>
<gene>
    <name evidence="2" type="ORF">NZK81_09000</name>
</gene>
<feature type="transmembrane region" description="Helical" evidence="1">
    <location>
        <begin position="12"/>
        <end position="34"/>
    </location>
</feature>
<name>A0ABT2I503_9SPHN</name>